<feature type="transmembrane region" description="Helical" evidence="3">
    <location>
        <begin position="1553"/>
        <end position="1570"/>
    </location>
</feature>
<dbReference type="EMBL" id="QFXU01000008">
    <property type="protein sequence ID" value="KAF4330500.1"/>
    <property type="molecule type" value="Genomic_DNA"/>
</dbReference>
<feature type="compositionally biased region" description="Basic residues" evidence="2">
    <location>
        <begin position="1805"/>
        <end position="1815"/>
    </location>
</feature>
<protein>
    <submittedName>
        <fullName evidence="5">Uncharacterized protein</fullName>
    </submittedName>
</protein>
<dbReference type="PANTHER" id="PTHR35577">
    <property type="entry name" value="CYSTEINE-RICH, ACIDIC INTEGRAL MEMBRANE PROTEIN-RELATED"/>
    <property type="match status" value="1"/>
</dbReference>
<feature type="compositionally biased region" description="Acidic residues" evidence="2">
    <location>
        <begin position="582"/>
        <end position="609"/>
    </location>
</feature>
<accession>A0A2I0BT08</accession>
<organism evidence="5 6">
    <name type="scientific">Plasmodium falciparum (isolate NF54)</name>
    <dbReference type="NCBI Taxonomy" id="5843"/>
    <lineage>
        <taxon>Eukaryota</taxon>
        <taxon>Sar</taxon>
        <taxon>Alveolata</taxon>
        <taxon>Apicomplexa</taxon>
        <taxon>Aconoidasida</taxon>
        <taxon>Haemosporida</taxon>
        <taxon>Plasmodiidae</taxon>
        <taxon>Plasmodium</taxon>
        <taxon>Plasmodium (Laverania)</taxon>
    </lineage>
</organism>
<dbReference type="EMBL" id="NYMT01000014">
    <property type="protein sequence ID" value="PKC45180.1"/>
    <property type="molecule type" value="Genomic_DNA"/>
</dbReference>
<evidence type="ECO:0000313" key="4">
    <source>
        <dbReference type="EMBL" id="KAF4330500.1"/>
    </source>
</evidence>
<reference evidence="5 6" key="1">
    <citation type="submission" date="2017-11" db="EMBL/GenBank/DDBJ databases">
        <title>Plasmodium falciparum NF54 genome assembly.</title>
        <authorList>
            <person name="Bryant J.M."/>
            <person name="Baumgarten S."/>
            <person name="Scheidig-Benatar C."/>
            <person name="Scherf A."/>
        </authorList>
    </citation>
    <scope>NUCLEOTIDE SEQUENCE [LARGE SCALE GENOMIC DNA]</scope>
    <source>
        <strain evidence="5">NF54</strain>
    </source>
</reference>
<dbReference type="SMR" id="A0A2I0BT08"/>
<feature type="compositionally biased region" description="Basic and acidic residues" evidence="2">
    <location>
        <begin position="185"/>
        <end position="211"/>
    </location>
</feature>
<proteinExistence type="predicted"/>
<feature type="transmembrane region" description="Helical" evidence="3">
    <location>
        <begin position="1109"/>
        <end position="1128"/>
    </location>
</feature>
<evidence type="ECO:0000313" key="6">
    <source>
        <dbReference type="Proteomes" id="UP000232684"/>
    </source>
</evidence>
<keyword evidence="3" id="KW-1133">Transmembrane helix</keyword>
<name>A0A2I0BT08_PLAFO</name>
<evidence type="ECO:0000313" key="5">
    <source>
        <dbReference type="EMBL" id="PKC45180.1"/>
    </source>
</evidence>
<evidence type="ECO:0000256" key="2">
    <source>
        <dbReference type="SAM" id="MobiDB-lite"/>
    </source>
</evidence>
<keyword evidence="3" id="KW-0472">Membrane</keyword>
<dbReference type="PANTHER" id="PTHR35577:SF7">
    <property type="entry name" value="CYSTEINE-RICH, ACIDIC INTEGRAL MEMBRANE PROTEIN"/>
    <property type="match status" value="1"/>
</dbReference>
<dbReference type="InterPro" id="IPR053359">
    <property type="entry name" value="CRAM"/>
</dbReference>
<comment type="caution">
    <text evidence="5">The sequence shown here is derived from an EMBL/GenBank/DDBJ whole genome shotgun (WGS) entry which is preliminary data.</text>
</comment>
<reference evidence="4 7" key="2">
    <citation type="submission" date="2018-05" db="EMBL/GenBank/DDBJ databases">
        <title>Genome assembly of Plasmodium falciparum NF54 DiCre.</title>
        <authorList>
            <person name="Baumgarten S."/>
            <person name="Treeck M."/>
            <person name="Scherf A."/>
        </authorList>
    </citation>
    <scope>NUCLEOTIDE SEQUENCE [LARGE SCALE GENOMIC DNA]</scope>
    <source>
        <strain evidence="4">NF54</strain>
    </source>
</reference>
<dbReference type="Proteomes" id="UP000754359">
    <property type="component" value="Unassembled WGS sequence"/>
</dbReference>
<evidence type="ECO:0000313" key="7">
    <source>
        <dbReference type="Proteomes" id="UP000754359"/>
    </source>
</evidence>
<feature type="transmembrane region" description="Helical" evidence="3">
    <location>
        <begin position="1492"/>
        <end position="1511"/>
    </location>
</feature>
<feature type="region of interest" description="Disordered" evidence="2">
    <location>
        <begin position="572"/>
        <end position="624"/>
    </location>
</feature>
<keyword evidence="1" id="KW-0175">Coiled coil</keyword>
<evidence type="ECO:0000256" key="3">
    <source>
        <dbReference type="SAM" id="Phobius"/>
    </source>
</evidence>
<gene>
    <name evidence="5" type="ORF">CK202_4179</name>
    <name evidence="4" type="ORF">CYL21_0873</name>
</gene>
<keyword evidence="3" id="KW-0812">Transmembrane</keyword>
<dbReference type="VEuPathDB" id="PlasmoDB:PfNF54_090026300"/>
<feature type="coiled-coil region" evidence="1">
    <location>
        <begin position="9"/>
        <end position="36"/>
    </location>
</feature>
<sequence length="2302" mass="276944">MKSYNIHVESSVENLLSKLKEKKKRLKGKKDIINDVEYYIGILSNINLKHVYNENYKLIGMLLKILMKHKIYVETIILDRLLQFLNLKNILEKDNEINIRYINNILVLINNNESVHLNSNTLFNIMFDTCIMLIDIFVDNKIYSDEKKSFYTLNMENEKEEDIEIDTSSSVYDHMNNSDDSINNHSDDSINNHSDDSINNHSDDSINNHSDDSINNLSGDSIIYDTSNSSSDDDYSENNCLNTKKRKQNIHVLKTDMNNNDVIKLEEHIKYNKKRKIEKKTFEIKSSNYKEYDIEKLYNMINYINNMFTLYLRKFNSSIINDLKIYAFYNNLFALYSYVHDYIHRINKLSMYNKKKKNEINDHYNIYIILMRQLYLLKENIKQFIILTIKNNNTSYFKNVQNLFNSYKDKLEVNYSFFQFSENEKLLEIIYIIINKISNKENSFYLHIMNNNNNNNNNNIINMNKNKREKLLFYIKNDKELNEKYAFLNILKIKGCIKILTIIIKYYLIKYDKDNLNFLQNYFLILLLIPHFELSIYKNVLKKEYIKLFHWSHVIDGKGNNKKDNNKKYKLANINHDNNNDNNDDDGYDDDGYDDDNDNDDVNDYDDDFLQSNNRDNLPSNDNKSRFFNEADNSKFNIHKNHSLYYQKLKFKVAYSLCHFDDEVTIYSNKESFSNIHILVEYSRLVYKYLQYINKKSNAKNNSFLFINLSYFVKYIFDCVTNIYFSQSYLNNNKVGIKECNEKIIENNSGNYYENNLYITGKPYIIFYNSKLKNIFSTYNNIKKSKYKYMYKKEDYNKNEIKDNDDNDNTNSVVHLFCMLNKKKKKKNEINIYLNYLIFTNQLNLINIINFDINPCTFIVSTLFSFIKRINENSFYFNLSTFNNKQVYNFTNHIINNILEIYINIFEINGFLNFIHKYIGNYNAPYLRQIHFLFTPIYISIFNKYMHKFTDKYSSFLLSFIEIYKFHINEFNKLHEKIFLSLKNNEQVCSTNKCFKIEWEPMVKYPKKCNNTTDNNSNNNIIQINGYNYSISQLIQRYQVMYTNLETLEYILCCYLRCTYKNYITNNLLNNIQNISNLYIQKKQNILTFHEYVKGNFINMKYYNFYYSLYVYIFFNYTISRLALYSLLNDQINLKHTKQNLHIIINKLHNCFVDIQVMYEHCVKESAVYKFFDILQVTLETLYFYIYFSDWHIMDKDAIIKHFKEIIGVLQKNALEEYSYVIKKRIYKHISYFFIYNYKYLIKIFNDKEGDIENIYVQIIKTLFIDINIIKNENSYLFFYELYVNIKENEKLSRLLTELFTLHYILIINNLENEIMDAQEKQKLNNRKKIYRTNSYHNNKKKQIEQIIQNINSNKSDYNIDENKIDYIKKKKNISMSFDNYINLLIKQNSYYMYTNNWYEVFNVNQKIILQNNVNDNYENKMIDIFLNNNNMNINKYDINLYYYNKNEQNNDNINIDVCILSKFFVLFNNIEYIQDTLYTLLCKIFDNFTKYNIYFEYILINILLCFINNLQNIESSKRKINIETFIKFSMLIFKKQKDCINNNDTQNYKNKFVLKLFFHIFFIYINIYYDEQNISNNVSNQFKDDKEKDILNHVNKNINKKINKSKVISKKLEISFNFFIKYFLLTHSIIMNEQDNKQTNITDENISYLLNNMKSTNCHTNSDTNNDTNNDTQNNHHLFISTKTNCDQELLNNMKCFLEKIIMNSSEQKNNIIIQTNRFFLDLIEYVFFSFSIDIEKIQKTNYYTKGVQEIRHIFNNNDIQQIFLNVHEEYKHFIYIVYILNVFNMEDKAHNIKNKKCIKEKSKKIKKKKKKHVQQGEIKEKREDESDDEAVHCDEVVHCDEAVHCDETVHCDEAIHCDEAVHCDETVHCDKAFHNDEITSIKKPKRNIINTCNLTLFNNLFFYKNSSGVNTSVDPNKANSIIIYDFIFNYNKILVECDNRNMVYFCLKCNDIIKIIVTLLDYTTEDVEHILKYIDTQIAMKYKDHGDMRNFLYLCNLHIITLIYIISNNKKFLSQIILMKHKLNNILYFINIYFHLNEYIQIYLENFDEFKTSQQLFLLLHLMYKLSQLFTYFFVKLKLSSTDNKYSKILIFVTNYCNLLMNMMDTLKKHIIKSNDMNERKGASKHYITHFYILNNPSILEKKKFYLYLLGHQLYNILYEFFNIKKNEKIVKSQKTVMEVMKKSGYAIKFLCSYLDCVLYLGNRINKLLLRNVYFFMNFLKNNKNTLKLANVIFPILIKVVDIYDVLTKKTTLNEEEFEEKQILKNIFQASLSIIEERSIQFCFTSLSEKKKELFNLLSN</sequence>
<feature type="region of interest" description="Disordered" evidence="2">
    <location>
        <begin position="1805"/>
        <end position="1826"/>
    </location>
</feature>
<dbReference type="Proteomes" id="UP000232684">
    <property type="component" value="Unassembled WGS sequence"/>
</dbReference>
<evidence type="ECO:0000256" key="1">
    <source>
        <dbReference type="SAM" id="Coils"/>
    </source>
</evidence>
<feature type="compositionally biased region" description="Polar residues" evidence="2">
    <location>
        <begin position="610"/>
        <end position="622"/>
    </location>
</feature>
<feature type="region of interest" description="Disordered" evidence="2">
    <location>
        <begin position="174"/>
        <end position="211"/>
    </location>
</feature>